<dbReference type="InterPro" id="IPR033134">
    <property type="entry name" value="Asp/Glu_racemase_AS_2"/>
</dbReference>
<sequence>MDHTSLADRPIGIFDSGIGGLTVLRELHRQLPAESTIYLGDTARVPYGIRSPETVKRYSLQNSMYLMEMGVKLIIIACNTSSAISLYSIRNALDIPVLGVIEPGAKAAVTATRNGTIGVIGTEVTIKSGAYRRAIHSHNGGVVVYEQCCPLFVPLVEEGWLNDEITEAVARKYLKGLIRSGIDTLVLGCTHYPLLKGVLTKVMGEGIVLIDSGIEKAKNVKNILKDLNLLKRDNKNTFRKYYVTDSPERFIAVGRRFLGEPIEDITSIELTSLEMAI</sequence>
<evidence type="ECO:0000256" key="2">
    <source>
        <dbReference type="NCBIfam" id="TIGR00067"/>
    </source>
</evidence>
<evidence type="ECO:0000313" key="3">
    <source>
        <dbReference type="EMBL" id="MBV6341965.1"/>
    </source>
</evidence>
<dbReference type="EMBL" id="JABXWD010000175">
    <property type="protein sequence ID" value="MBV6341965.1"/>
    <property type="molecule type" value="Genomic_DNA"/>
</dbReference>
<feature type="active site" description="Proton donor/acceptor" evidence="1">
    <location>
        <position position="189"/>
    </location>
</feature>
<keyword evidence="4" id="KW-1185">Reference proteome</keyword>
<keyword evidence="1" id="KW-0961">Cell wall biogenesis/degradation</keyword>
<dbReference type="InterPro" id="IPR004391">
    <property type="entry name" value="Glu_race"/>
</dbReference>
<feature type="binding site" evidence="1">
    <location>
        <begin position="15"/>
        <end position="16"/>
    </location>
    <ligand>
        <name>substrate</name>
    </ligand>
</feature>
<dbReference type="Pfam" id="PF01177">
    <property type="entry name" value="Asp_Glu_race"/>
    <property type="match status" value="1"/>
</dbReference>
<comment type="similarity">
    <text evidence="1">Belongs to the aspartate/glutamate racemases family.</text>
</comment>
<comment type="function">
    <text evidence="1">Provides the (R)-glutamate required for cell wall biosynthesis.</text>
</comment>
<keyword evidence="1" id="KW-0573">Peptidoglycan synthesis</keyword>
<dbReference type="InterPro" id="IPR018187">
    <property type="entry name" value="Asp/Glu_racemase_AS_1"/>
</dbReference>
<keyword evidence="1" id="KW-0133">Cell shape</keyword>
<name>A0ABS6S054_9BACT</name>
<organism evidence="3 4">
    <name type="scientific">Candidatus Magnetobacterium casense</name>
    <dbReference type="NCBI Taxonomy" id="1455061"/>
    <lineage>
        <taxon>Bacteria</taxon>
        <taxon>Pseudomonadati</taxon>
        <taxon>Nitrospirota</taxon>
        <taxon>Thermodesulfovibrionia</taxon>
        <taxon>Thermodesulfovibrionales</taxon>
        <taxon>Candidatus Magnetobacteriaceae</taxon>
        <taxon>Candidatus Magnetobacterium</taxon>
    </lineage>
</organism>
<proteinExistence type="inferred from homology"/>
<dbReference type="GO" id="GO:0008881">
    <property type="term" value="F:glutamate racemase activity"/>
    <property type="evidence" value="ECO:0007669"/>
    <property type="project" value="UniProtKB-EC"/>
</dbReference>
<dbReference type="EC" id="5.1.1.3" evidence="1 2"/>
<evidence type="ECO:0000256" key="1">
    <source>
        <dbReference type="HAMAP-Rule" id="MF_00258"/>
    </source>
</evidence>
<gene>
    <name evidence="1" type="primary">murI</name>
    <name evidence="3" type="ORF">HWQ67_10245</name>
</gene>
<evidence type="ECO:0000313" key="4">
    <source>
        <dbReference type="Proteomes" id="UP001196980"/>
    </source>
</evidence>
<comment type="catalytic activity">
    <reaction evidence="1">
        <text>L-glutamate = D-glutamate</text>
        <dbReference type="Rhea" id="RHEA:12813"/>
        <dbReference type="ChEBI" id="CHEBI:29985"/>
        <dbReference type="ChEBI" id="CHEBI:29986"/>
        <dbReference type="EC" id="5.1.1.3"/>
    </reaction>
</comment>
<dbReference type="NCBIfam" id="TIGR00067">
    <property type="entry name" value="glut_race"/>
    <property type="match status" value="1"/>
</dbReference>
<dbReference type="PANTHER" id="PTHR21198:SF2">
    <property type="entry name" value="GLUTAMATE RACEMASE"/>
    <property type="match status" value="1"/>
</dbReference>
<feature type="active site" description="Proton donor/acceptor" evidence="1">
    <location>
        <position position="78"/>
    </location>
</feature>
<dbReference type="InterPro" id="IPR015942">
    <property type="entry name" value="Asp/Glu/hydantoin_racemase"/>
</dbReference>
<comment type="caution">
    <text evidence="3">The sequence shown here is derived from an EMBL/GenBank/DDBJ whole genome shotgun (WGS) entry which is preliminary data.</text>
</comment>
<comment type="pathway">
    <text evidence="1">Cell wall biogenesis; peptidoglycan biosynthesis.</text>
</comment>
<feature type="binding site" evidence="1">
    <location>
        <begin position="190"/>
        <end position="191"/>
    </location>
    <ligand>
        <name>substrate</name>
    </ligand>
</feature>
<dbReference type="PANTHER" id="PTHR21198">
    <property type="entry name" value="GLUTAMATE RACEMASE"/>
    <property type="match status" value="1"/>
</dbReference>
<dbReference type="PROSITE" id="PS00923">
    <property type="entry name" value="ASP_GLU_RACEMASE_1"/>
    <property type="match status" value="1"/>
</dbReference>
<accession>A0ABS6S054</accession>
<dbReference type="HAMAP" id="MF_00258">
    <property type="entry name" value="Glu_racemase"/>
    <property type="match status" value="1"/>
</dbReference>
<dbReference type="Proteomes" id="UP001196980">
    <property type="component" value="Unassembled WGS sequence"/>
</dbReference>
<dbReference type="RefSeq" id="WP_218252595.1">
    <property type="nucleotide sequence ID" value="NZ_JABXWD010000175.1"/>
</dbReference>
<reference evidence="3 4" key="1">
    <citation type="journal article" date="2020" name="J Geophys Res Biogeosci">
        <title>Magnetotaxis as an Adaptation to Enable Bacterial Shuttling of Microbial Sulfur and Sulfur Cycling Across Aquatic Oxic#Anoxic Interfaces.</title>
        <authorList>
            <person name="Li J."/>
            <person name="Liu P."/>
            <person name="Wang J."/>
            <person name="Roberts A.P."/>
            <person name="Pan Y."/>
        </authorList>
    </citation>
    <scope>NUCLEOTIDE SEQUENCE [LARGE SCALE GENOMIC DNA]</scope>
    <source>
        <strain evidence="3 4">MYR-1_YQ</strain>
    </source>
</reference>
<keyword evidence="1 3" id="KW-0413">Isomerase</keyword>
<feature type="binding site" evidence="1">
    <location>
        <begin position="47"/>
        <end position="48"/>
    </location>
    <ligand>
        <name>substrate</name>
    </ligand>
</feature>
<dbReference type="PROSITE" id="PS00924">
    <property type="entry name" value="ASP_GLU_RACEMASE_2"/>
    <property type="match status" value="1"/>
</dbReference>
<protein>
    <recommendedName>
        <fullName evidence="1 2">Glutamate racemase</fullName>
        <ecNumber evidence="1 2">5.1.1.3</ecNumber>
    </recommendedName>
</protein>
<feature type="binding site" evidence="1">
    <location>
        <begin position="79"/>
        <end position="80"/>
    </location>
    <ligand>
        <name>substrate</name>
    </ligand>
</feature>